<name>A0AAD0EEH8_9RHOB</name>
<dbReference type="AlphaFoldDB" id="A0AAD0EEH8"/>
<proteinExistence type="predicted"/>
<dbReference type="Proteomes" id="UP000217545">
    <property type="component" value="Chromosome"/>
</dbReference>
<evidence type="ECO:0000313" key="2">
    <source>
        <dbReference type="EMBL" id="ATF07326.1"/>
    </source>
</evidence>
<organism evidence="2 3">
    <name type="scientific">Phaeobacter gallaeciensis</name>
    <dbReference type="NCBI Taxonomy" id="60890"/>
    <lineage>
        <taxon>Bacteria</taxon>
        <taxon>Pseudomonadati</taxon>
        <taxon>Pseudomonadota</taxon>
        <taxon>Alphaproteobacteria</taxon>
        <taxon>Rhodobacterales</taxon>
        <taxon>Roseobacteraceae</taxon>
        <taxon>Phaeobacter</taxon>
    </lineage>
</organism>
<reference evidence="2 3" key="1">
    <citation type="journal article" date="2017" name="Front. Microbiol.">
        <title>Phaeobacter piscinae sp. nov., a species of the Roseobacter group and potential aquaculture probiont.</title>
        <authorList>
            <person name="Sonnenschein E.C."/>
            <person name="Phippen C.B.W."/>
            <person name="Nielsen K.F."/>
            <person name="Mateiu R.V."/>
            <person name="Melchiorsen J."/>
            <person name="Gram L."/>
            <person name="Overmann J."/>
            <person name="Freese H.M."/>
        </authorList>
    </citation>
    <scope>NUCLEOTIDE SEQUENCE [LARGE SCALE GENOMIC DNA]</scope>
    <source>
        <strain evidence="2 3">P63</strain>
    </source>
</reference>
<sequence>MQSCFSVCCAWFQKKPKPNKTVKLTLYHRTEVLRARYTDVDPSNEPNRPHISSDIINVKEHTSRDNNQQMRQIPDAPADQNPINATVFPMRPTVSPARPSVSPPRFPPNPASPPSRPVCPRSASAPPVKGVLSPVTDGRNTKIIENGDFCCISKKSFIFKYLNITLRRESCLDQRKSRPIPHKNKAATGFRPESALFALTLIRVGIHQSPSCESMEGL</sequence>
<feature type="compositionally biased region" description="Low complexity" evidence="1">
    <location>
        <begin position="118"/>
        <end position="128"/>
    </location>
</feature>
<feature type="compositionally biased region" description="Pro residues" evidence="1">
    <location>
        <begin position="101"/>
        <end position="117"/>
    </location>
</feature>
<feature type="region of interest" description="Disordered" evidence="1">
    <location>
        <begin position="39"/>
        <end position="133"/>
    </location>
</feature>
<evidence type="ECO:0000256" key="1">
    <source>
        <dbReference type="SAM" id="MobiDB-lite"/>
    </source>
</evidence>
<accession>A0AAD0EEH8</accession>
<dbReference type="EMBL" id="CP010784">
    <property type="protein sequence ID" value="ATF07326.1"/>
    <property type="molecule type" value="Genomic_DNA"/>
</dbReference>
<protein>
    <submittedName>
        <fullName evidence="2">Uncharacterized protein</fullName>
    </submittedName>
</protein>
<gene>
    <name evidence="2" type="ORF">PhaeoP63_03284</name>
</gene>
<evidence type="ECO:0000313" key="3">
    <source>
        <dbReference type="Proteomes" id="UP000217545"/>
    </source>
</evidence>